<dbReference type="AlphaFoldDB" id="A0A1W2TUR2"/>
<protein>
    <submittedName>
        <fullName evidence="2">Uncharacterized protein</fullName>
    </submittedName>
</protein>
<accession>A0A1W2TUR2</accession>
<sequence>MSQNGGTDRPSQGATEIVQSESSPWSFVYELIKPSGRRHHANDNNTNKNHVINNADSWVDARTGPNTHNGCPDKGCIDNEEWELVVIPKEDGDGTDISTDAISNHFDITIGWGQKKFTLLSWDLKYESQNVTRE</sequence>
<evidence type="ECO:0000313" key="2">
    <source>
        <dbReference type="EMBL" id="GAP92338.1"/>
    </source>
</evidence>
<dbReference type="Proteomes" id="UP000054516">
    <property type="component" value="Unassembled WGS sequence"/>
</dbReference>
<keyword evidence="3" id="KW-1185">Reference proteome</keyword>
<gene>
    <name evidence="2" type="ORF">SAMD00023353_8000410</name>
</gene>
<organism evidence="2">
    <name type="scientific">Rosellinia necatrix</name>
    <name type="common">White root-rot fungus</name>
    <dbReference type="NCBI Taxonomy" id="77044"/>
    <lineage>
        <taxon>Eukaryota</taxon>
        <taxon>Fungi</taxon>
        <taxon>Dikarya</taxon>
        <taxon>Ascomycota</taxon>
        <taxon>Pezizomycotina</taxon>
        <taxon>Sordariomycetes</taxon>
        <taxon>Xylariomycetidae</taxon>
        <taxon>Xylariales</taxon>
        <taxon>Xylariaceae</taxon>
        <taxon>Rosellinia</taxon>
    </lineage>
</organism>
<feature type="region of interest" description="Disordered" evidence="1">
    <location>
        <begin position="1"/>
        <end position="20"/>
    </location>
</feature>
<proteinExistence type="predicted"/>
<dbReference type="EMBL" id="DF977525">
    <property type="protein sequence ID" value="GAP92338.1"/>
    <property type="molecule type" value="Genomic_DNA"/>
</dbReference>
<evidence type="ECO:0000313" key="3">
    <source>
        <dbReference type="Proteomes" id="UP000054516"/>
    </source>
</evidence>
<evidence type="ECO:0000256" key="1">
    <source>
        <dbReference type="SAM" id="MobiDB-lite"/>
    </source>
</evidence>
<name>A0A1W2TUR2_ROSNE</name>
<reference evidence="2" key="1">
    <citation type="submission" date="2016-03" db="EMBL/GenBank/DDBJ databases">
        <title>Draft genome sequence of Rosellinia necatrix.</title>
        <authorList>
            <person name="Kanematsu S."/>
        </authorList>
    </citation>
    <scope>NUCLEOTIDE SEQUENCE [LARGE SCALE GENOMIC DNA]</scope>
    <source>
        <strain evidence="2">W97</strain>
    </source>
</reference>
<dbReference type="OrthoDB" id="4778343at2759"/>